<dbReference type="AlphaFoldDB" id="A0AA87MMQ6"/>
<dbReference type="EMBL" id="AKWM02000058">
    <property type="protein sequence ID" value="EKR99197.1"/>
    <property type="molecule type" value="Genomic_DNA"/>
</dbReference>
<gene>
    <name evidence="1" type="ORF">LEP1GSC125_3679</name>
</gene>
<organism evidence="1 2">
    <name type="scientific">Leptospira mayottensis 200901122</name>
    <dbReference type="NCBI Taxonomy" id="1193010"/>
    <lineage>
        <taxon>Bacteria</taxon>
        <taxon>Pseudomonadati</taxon>
        <taxon>Spirochaetota</taxon>
        <taxon>Spirochaetia</taxon>
        <taxon>Leptospirales</taxon>
        <taxon>Leptospiraceae</taxon>
        <taxon>Leptospira</taxon>
    </lineage>
</organism>
<protein>
    <submittedName>
        <fullName evidence="1">Uncharacterized protein</fullName>
    </submittedName>
</protein>
<proteinExistence type="predicted"/>
<reference evidence="1 2" key="1">
    <citation type="journal article" date="2014" name="Int. J. Syst. Evol. Microbiol.">
        <title>Leptospira mayottensis sp. nov., a pathogenic species of the genus Leptospira isolated from humans.</title>
        <authorList>
            <person name="Bourhy P."/>
            <person name="Collet L."/>
            <person name="Brisse S."/>
            <person name="Picardeau M."/>
        </authorList>
    </citation>
    <scope>NUCLEOTIDE SEQUENCE [LARGE SCALE GENOMIC DNA]</scope>
    <source>
        <strain evidence="1 2">200901122</strain>
    </source>
</reference>
<comment type="caution">
    <text evidence="1">The sequence shown here is derived from an EMBL/GenBank/DDBJ whole genome shotgun (WGS) entry which is preliminary data.</text>
</comment>
<name>A0AA87MMQ6_9LEPT</name>
<evidence type="ECO:0000313" key="1">
    <source>
        <dbReference type="EMBL" id="EKR99197.1"/>
    </source>
</evidence>
<dbReference type="RefSeq" id="WP_002764084.1">
    <property type="nucleotide sequence ID" value="NZ_AKWM02000058.1"/>
</dbReference>
<evidence type="ECO:0000313" key="2">
    <source>
        <dbReference type="Proteomes" id="UP000001343"/>
    </source>
</evidence>
<dbReference type="Proteomes" id="UP000001343">
    <property type="component" value="Unassembled WGS sequence"/>
</dbReference>
<sequence>MFFRTRTIFLAQFLLTGLLSFGMPGALSASESEVLKVSKILTHQVEVDRVLSISITSEVSTLDQDDFFVFNSKTVGKTKSYRADSIGKEVSFFEMHGITINFQSLHSNFQNFDLKFENTLSVVRDFSTQTQMSILTKADSNSILSLEDFEKLKLGNVSISDRSSEIAISYRIRNFLILSLFQDLICPEVSLELIENNICPSQQIKLVGNLTKKTSLQINQFNRNRKGFLVRSFPNLVRVPTFLSISPRLEKLMFQHQKEKANQVYSPIFLFVIRTVKWPYLPFVSVDRDFELLTLGIHTSLKTIEVERGVIFQKRISFKTPTNEGMVEIKERAA</sequence>
<accession>A0AA87MMQ6</accession>